<accession>A0A8S0Q388</accession>
<dbReference type="Gramene" id="OE9A079941T1">
    <property type="protein sequence ID" value="OE9A079941C1"/>
    <property type="gene ID" value="OE9A079941"/>
</dbReference>
<name>A0A8S0Q388_OLEEU</name>
<gene>
    <name evidence="2" type="ORF">OLEA9_A079941</name>
</gene>
<keyword evidence="1" id="KW-0040">ANK repeat</keyword>
<evidence type="ECO:0000313" key="2">
    <source>
        <dbReference type="EMBL" id="CAA2959754.1"/>
    </source>
</evidence>
<comment type="caution">
    <text evidence="2">The sequence shown here is derived from an EMBL/GenBank/DDBJ whole genome shotgun (WGS) entry which is preliminary data.</text>
</comment>
<feature type="non-terminal residue" evidence="2">
    <location>
        <position position="1"/>
    </location>
</feature>
<sequence>ETILHLAVKNNHFEVIRYLMGTLDTTKLLNLADSNGNTVLHLATAGKLAGVRSLKS</sequence>
<dbReference type="SUPFAM" id="SSF48403">
    <property type="entry name" value="Ankyrin repeat"/>
    <property type="match status" value="1"/>
</dbReference>
<dbReference type="EMBL" id="CACTIH010000345">
    <property type="protein sequence ID" value="CAA2959754.1"/>
    <property type="molecule type" value="Genomic_DNA"/>
</dbReference>
<dbReference type="PROSITE" id="PS50297">
    <property type="entry name" value="ANK_REP_REGION"/>
    <property type="match status" value="1"/>
</dbReference>
<organism evidence="2 3">
    <name type="scientific">Olea europaea subsp. europaea</name>
    <dbReference type="NCBI Taxonomy" id="158383"/>
    <lineage>
        <taxon>Eukaryota</taxon>
        <taxon>Viridiplantae</taxon>
        <taxon>Streptophyta</taxon>
        <taxon>Embryophyta</taxon>
        <taxon>Tracheophyta</taxon>
        <taxon>Spermatophyta</taxon>
        <taxon>Magnoliopsida</taxon>
        <taxon>eudicotyledons</taxon>
        <taxon>Gunneridae</taxon>
        <taxon>Pentapetalae</taxon>
        <taxon>asterids</taxon>
        <taxon>lamiids</taxon>
        <taxon>Lamiales</taxon>
        <taxon>Oleaceae</taxon>
        <taxon>Oleeae</taxon>
        <taxon>Olea</taxon>
    </lineage>
</organism>
<dbReference type="Pfam" id="PF12796">
    <property type="entry name" value="Ank_2"/>
    <property type="match status" value="1"/>
</dbReference>
<dbReference type="InterPro" id="IPR002110">
    <property type="entry name" value="Ankyrin_rpt"/>
</dbReference>
<proteinExistence type="predicted"/>
<dbReference type="Gene3D" id="1.25.40.20">
    <property type="entry name" value="Ankyrin repeat-containing domain"/>
    <property type="match status" value="1"/>
</dbReference>
<evidence type="ECO:0000313" key="3">
    <source>
        <dbReference type="Proteomes" id="UP000594638"/>
    </source>
</evidence>
<dbReference type="AlphaFoldDB" id="A0A8S0Q388"/>
<reference evidence="2 3" key="1">
    <citation type="submission" date="2019-12" db="EMBL/GenBank/DDBJ databases">
        <authorList>
            <person name="Alioto T."/>
            <person name="Alioto T."/>
            <person name="Gomez Garrido J."/>
        </authorList>
    </citation>
    <scope>NUCLEOTIDE SEQUENCE [LARGE SCALE GENOMIC DNA]</scope>
</reference>
<dbReference type="OrthoDB" id="1932267at2759"/>
<dbReference type="InterPro" id="IPR036770">
    <property type="entry name" value="Ankyrin_rpt-contain_sf"/>
</dbReference>
<feature type="repeat" description="ANK" evidence="1">
    <location>
        <begin position="1"/>
        <end position="20"/>
    </location>
</feature>
<keyword evidence="3" id="KW-1185">Reference proteome</keyword>
<dbReference type="PROSITE" id="PS50088">
    <property type="entry name" value="ANK_REPEAT"/>
    <property type="match status" value="1"/>
</dbReference>
<dbReference type="Proteomes" id="UP000594638">
    <property type="component" value="Unassembled WGS sequence"/>
</dbReference>
<protein>
    <submittedName>
        <fullName evidence="2">Ankyrin repeat-containing At5g02620-like</fullName>
    </submittedName>
</protein>
<evidence type="ECO:0000256" key="1">
    <source>
        <dbReference type="PROSITE-ProRule" id="PRU00023"/>
    </source>
</evidence>